<protein>
    <submittedName>
        <fullName evidence="1">Uncharacterized protein</fullName>
    </submittedName>
</protein>
<sequence length="1200" mass="143645">MNTQVKLKFNFDKIEQKQSIQEILEKLQGQIILEFDAQKQNALIQYQNFMIEQHNIFQLNDQNQLQQDPLYNQLHYNEVIGIPNIIKFIAIHNLLQNHFQQKAYLQQMKIFPDWNLGEYKAKKQLNQSQQNLLNQINQQIKSIVVYSVFCTNYVEKRQKIIFLQKSLYEIAKILETNQENILIGEIKEPHEQVGYLKKLIFILHLNENLQQLNLQSQIQKKQILMNKFITENFNIHTLVIIVKKPKCTRIELKEIVQELKQQYQNINIKVGYNRFDISNFEKLVYLEIEQYDDYYNFDQFLQQEIQDRASKILRLNIQDKLNFENYILKLPMITNSNIKFKHCKSGIKLSNPINQVNQFRVQVNTYLKEIKNSLLYIKFNQKFQAFFDLIGMDQKKQILTKLFMNVTQQQYMLSIIDIKQNTIDVLVYFNRVLNNDIIALEKILNETMAKLHIADLEKYQFDQLELTIDQFQQKFFSLVIVENQKLTCILHLKQYNEILKHLDSLKTLSILSYQPKSKLHAQQILQDYQNKLIEQSQEILSIKLSQNNENIYLECQTKNMAILEIFQKYEKVLDQQLMEIPIDITKMEAKFLHRNCQQEIQKECNEQIFELLFDFNEYQTPTDSGELKQSLKKSDVENQFIKFLMKKVYFDTNFKCEVFMKFSNKNNQDRIVCQKEDKINPNVISIKDYFSYYQKQKVPFKQLGVIYEEVKDIFPKLLQLFMSKEQNKFYELVIFIDNQKFKLQYEQELLYGLGVSIQESYQDYQWQWSDGRQFNDYDDSMINQQIETAYQAFILDNQKNELILRFPYSYQPGTHSIDLNKGTILDHANGTVKQLKQKDGLYYVGSEQADDILNQYINEKNQLKKYQFTVFLKKYIILFKSKEEIYQINFDTKYKRKLRRAVKTDKYFQFIHDYIKSKQNEVTPSETPNGDNQIYCRAKTFIKINQELEQIKQNQIEKIKKIIQKILEKYITNFEIILPVTNDQIYFSFLNFLNNNTLQIEGEFNQNQSISIKSFEKSQQLIIEVVEFLQNIPQNWNPSSYQNLYYFDVLQPDLEEVKSAFPFLDIKSIQLVQNYDQWAKYQYIKDQLENQNETLLLFGNKKDCAQEEMARVTLSLSLDYHTGPYVKCGKTIGYVKDNYCESQKGQKEIIVLQVLLGKPQELKQQYIISDYSDNNYQEGDYYFIKRNRIYPKFIITLNEQ</sequence>
<evidence type="ECO:0000313" key="2">
    <source>
        <dbReference type="Proteomes" id="UP000692954"/>
    </source>
</evidence>
<gene>
    <name evidence="1" type="ORF">PSON_ATCC_30995.1.T1190082</name>
</gene>
<evidence type="ECO:0000313" key="1">
    <source>
        <dbReference type="EMBL" id="CAD8118968.1"/>
    </source>
</evidence>
<keyword evidence="2" id="KW-1185">Reference proteome</keyword>
<comment type="caution">
    <text evidence="1">The sequence shown here is derived from an EMBL/GenBank/DDBJ whole genome shotgun (WGS) entry which is preliminary data.</text>
</comment>
<dbReference type="AlphaFoldDB" id="A0A8S1QTD1"/>
<dbReference type="EMBL" id="CAJJDN010000119">
    <property type="protein sequence ID" value="CAD8118968.1"/>
    <property type="molecule type" value="Genomic_DNA"/>
</dbReference>
<proteinExistence type="predicted"/>
<name>A0A8S1QTD1_9CILI</name>
<dbReference type="OrthoDB" id="302133at2759"/>
<accession>A0A8S1QTD1</accession>
<dbReference type="Proteomes" id="UP000692954">
    <property type="component" value="Unassembled WGS sequence"/>
</dbReference>
<reference evidence="1" key="1">
    <citation type="submission" date="2021-01" db="EMBL/GenBank/DDBJ databases">
        <authorList>
            <consortium name="Genoscope - CEA"/>
            <person name="William W."/>
        </authorList>
    </citation>
    <scope>NUCLEOTIDE SEQUENCE</scope>
</reference>
<organism evidence="1 2">
    <name type="scientific">Paramecium sonneborni</name>
    <dbReference type="NCBI Taxonomy" id="65129"/>
    <lineage>
        <taxon>Eukaryota</taxon>
        <taxon>Sar</taxon>
        <taxon>Alveolata</taxon>
        <taxon>Ciliophora</taxon>
        <taxon>Intramacronucleata</taxon>
        <taxon>Oligohymenophorea</taxon>
        <taxon>Peniculida</taxon>
        <taxon>Parameciidae</taxon>
        <taxon>Paramecium</taxon>
    </lineage>
</organism>